<evidence type="ECO:0000256" key="4">
    <source>
        <dbReference type="SAM" id="MobiDB-lite"/>
    </source>
</evidence>
<feature type="domain" description="SAM" evidence="5">
    <location>
        <begin position="350"/>
        <end position="401"/>
    </location>
</feature>
<keyword evidence="7" id="KW-1185">Reference proteome</keyword>
<reference evidence="6" key="2">
    <citation type="submission" date="2025-09" db="UniProtKB">
        <authorList>
            <consortium name="Ensembl"/>
        </authorList>
    </citation>
    <scope>IDENTIFICATION</scope>
</reference>
<evidence type="ECO:0000256" key="1">
    <source>
        <dbReference type="ARBA" id="ARBA00022737"/>
    </source>
</evidence>
<feature type="compositionally biased region" description="Acidic residues" evidence="4">
    <location>
        <begin position="248"/>
        <end position="257"/>
    </location>
</feature>
<dbReference type="AlphaFoldDB" id="A0A8C4Z948"/>
<proteinExistence type="predicted"/>
<dbReference type="Pfam" id="PF00536">
    <property type="entry name" value="SAM_1"/>
    <property type="match status" value="1"/>
</dbReference>
<name>A0A8C4Z948_GADMO</name>
<dbReference type="PANTHER" id="PTHR24201">
    <property type="entry name" value="ANK_REP_REGION DOMAIN-CONTAINING PROTEIN"/>
    <property type="match status" value="1"/>
</dbReference>
<dbReference type="GeneTree" id="ENSGT00390000017548"/>
<dbReference type="Gene3D" id="1.25.40.20">
    <property type="entry name" value="Ankyrin repeat-containing domain"/>
    <property type="match status" value="1"/>
</dbReference>
<protein>
    <submittedName>
        <fullName evidence="6">Ankyrin repeat and sterile alpha motif domain containing 4B</fullName>
    </submittedName>
</protein>
<dbReference type="OrthoDB" id="76949at2759"/>
<dbReference type="InterPro" id="IPR013761">
    <property type="entry name" value="SAM/pointed_sf"/>
</dbReference>
<evidence type="ECO:0000256" key="2">
    <source>
        <dbReference type="ARBA" id="ARBA00023043"/>
    </source>
</evidence>
<keyword evidence="2 3" id="KW-0040">ANK repeat</keyword>
<dbReference type="Proteomes" id="UP000694546">
    <property type="component" value="Chromosome 2"/>
</dbReference>
<dbReference type="Gene3D" id="1.10.150.50">
    <property type="entry name" value="Transcription Factor, Ets-1"/>
    <property type="match status" value="1"/>
</dbReference>
<dbReference type="Pfam" id="PF12796">
    <property type="entry name" value="Ank_2"/>
    <property type="match status" value="1"/>
</dbReference>
<dbReference type="Ensembl" id="ENSGMOT00000009726.2">
    <property type="protein sequence ID" value="ENSGMOP00000009471.2"/>
    <property type="gene ID" value="ENSGMOG00000008850.2"/>
</dbReference>
<dbReference type="InterPro" id="IPR036770">
    <property type="entry name" value="Ankyrin_rpt-contain_sf"/>
</dbReference>
<accession>A0A8C4Z948</accession>
<evidence type="ECO:0000313" key="7">
    <source>
        <dbReference type="Proteomes" id="UP000694546"/>
    </source>
</evidence>
<dbReference type="SMART" id="SM00248">
    <property type="entry name" value="ANK"/>
    <property type="match status" value="3"/>
</dbReference>
<dbReference type="PROSITE" id="PS50297">
    <property type="entry name" value="ANK_REP_REGION"/>
    <property type="match status" value="1"/>
</dbReference>
<dbReference type="InterPro" id="IPR002110">
    <property type="entry name" value="Ankyrin_rpt"/>
</dbReference>
<evidence type="ECO:0000256" key="3">
    <source>
        <dbReference type="PROSITE-ProRule" id="PRU00023"/>
    </source>
</evidence>
<evidence type="ECO:0000313" key="6">
    <source>
        <dbReference type="Ensembl" id="ENSGMOP00000009471.2"/>
    </source>
</evidence>
<dbReference type="InterPro" id="IPR001660">
    <property type="entry name" value="SAM"/>
</dbReference>
<dbReference type="InterPro" id="IPR050776">
    <property type="entry name" value="Ank_Repeat/CDKN_Inhibitor"/>
</dbReference>
<sequence>MSRYHKAAIDGYLDLLKEATKKDLNTPDEDGMTPTLWAAFHGHGDALQLICSRGGDPDRCDIWGNTPLHHAANNGHMHILSFLVNFNANLFALDNEFHTAMDVAASRDRMDCVRFLDASASQRTTKDPRRVANLKKEATKEAEKRVKLCEKVKKRHQTKMDKMYQTNSGSISKHGTGAQTSTTGSLSNEQFSQLINSKPSGSLSKSVMGTLQRFGKKDKGGTLPKGGGDGNVVFGTQGNPEFLGVFSEQEENEEETEDAHRGEDDAEGAQNKLSIFNRPGLGGLTFMKKLGSDADDMPNESNENLGFLVQNEIFGAGDDDGGAGGFDADVPWEQDELGLDDELDEETSPLDTFLSTLSLQEFTMAFNREKLDLEALMLCSDDDLKGIRIQLGPRKKILEAAARRTSALSSPGKMKVTVL</sequence>
<dbReference type="SUPFAM" id="SSF47769">
    <property type="entry name" value="SAM/Pointed domain"/>
    <property type="match status" value="1"/>
</dbReference>
<dbReference type="Pfam" id="PF13637">
    <property type="entry name" value="Ank_4"/>
    <property type="match status" value="1"/>
</dbReference>
<evidence type="ECO:0000259" key="5">
    <source>
        <dbReference type="Pfam" id="PF00536"/>
    </source>
</evidence>
<dbReference type="SUPFAM" id="SSF48403">
    <property type="entry name" value="Ankyrin repeat"/>
    <property type="match status" value="1"/>
</dbReference>
<dbReference type="PANTHER" id="PTHR24201:SF15">
    <property type="entry name" value="ANKYRIN REPEAT DOMAIN-CONTAINING PROTEIN 66"/>
    <property type="match status" value="1"/>
</dbReference>
<feature type="repeat" description="ANK" evidence="3">
    <location>
        <begin position="63"/>
        <end position="95"/>
    </location>
</feature>
<gene>
    <name evidence="6" type="primary">anks4b</name>
</gene>
<organism evidence="6 7">
    <name type="scientific">Gadus morhua</name>
    <name type="common">Atlantic cod</name>
    <dbReference type="NCBI Taxonomy" id="8049"/>
    <lineage>
        <taxon>Eukaryota</taxon>
        <taxon>Metazoa</taxon>
        <taxon>Chordata</taxon>
        <taxon>Craniata</taxon>
        <taxon>Vertebrata</taxon>
        <taxon>Euteleostomi</taxon>
        <taxon>Actinopterygii</taxon>
        <taxon>Neopterygii</taxon>
        <taxon>Teleostei</taxon>
        <taxon>Neoteleostei</taxon>
        <taxon>Acanthomorphata</taxon>
        <taxon>Zeiogadaria</taxon>
        <taxon>Gadariae</taxon>
        <taxon>Gadiformes</taxon>
        <taxon>Gadoidei</taxon>
        <taxon>Gadidae</taxon>
        <taxon>Gadus</taxon>
    </lineage>
</organism>
<dbReference type="PROSITE" id="PS50088">
    <property type="entry name" value="ANK_REPEAT"/>
    <property type="match status" value="1"/>
</dbReference>
<dbReference type="GO" id="GO:0120025">
    <property type="term" value="C:plasma membrane bounded cell projection"/>
    <property type="evidence" value="ECO:0007669"/>
    <property type="project" value="UniProtKB-ARBA"/>
</dbReference>
<feature type="region of interest" description="Disordered" evidence="4">
    <location>
        <begin position="248"/>
        <end position="267"/>
    </location>
</feature>
<dbReference type="OMA" id="SHGHMEI"/>
<reference evidence="6" key="1">
    <citation type="submission" date="2025-08" db="UniProtKB">
        <authorList>
            <consortium name="Ensembl"/>
        </authorList>
    </citation>
    <scope>IDENTIFICATION</scope>
</reference>
<keyword evidence="1" id="KW-0677">Repeat</keyword>